<reference evidence="2" key="1">
    <citation type="submission" date="2018-01" db="EMBL/GenBank/DDBJ databases">
        <title>An insight into the sialome of Amazonian anophelines.</title>
        <authorList>
            <person name="Ribeiro J.M."/>
            <person name="Scarpassa V."/>
            <person name="Calvo E."/>
        </authorList>
    </citation>
    <scope>NUCLEOTIDE SEQUENCE</scope>
    <source>
        <tissue evidence="2">Salivary glands</tissue>
    </source>
</reference>
<evidence type="ECO:0000313" key="2">
    <source>
        <dbReference type="EMBL" id="MBW47879.1"/>
    </source>
</evidence>
<sequence>MVPARPYLTCVHVIHLDLSLALALTRFLCKLFLSPPVVSLRVRSHDIFARDHSVMTPAIIIFIIRSLRSCEQSEYAASPPTRTHYGLTRHSELPTRR</sequence>
<organism evidence="2">
    <name type="scientific">Anopheles triannulatus</name>
    <dbReference type="NCBI Taxonomy" id="58253"/>
    <lineage>
        <taxon>Eukaryota</taxon>
        <taxon>Metazoa</taxon>
        <taxon>Ecdysozoa</taxon>
        <taxon>Arthropoda</taxon>
        <taxon>Hexapoda</taxon>
        <taxon>Insecta</taxon>
        <taxon>Pterygota</taxon>
        <taxon>Neoptera</taxon>
        <taxon>Endopterygota</taxon>
        <taxon>Diptera</taxon>
        <taxon>Nematocera</taxon>
        <taxon>Culicoidea</taxon>
        <taxon>Culicidae</taxon>
        <taxon>Anophelinae</taxon>
        <taxon>Anopheles</taxon>
    </lineage>
</organism>
<dbReference type="EMBL" id="GGFK01014558">
    <property type="protein sequence ID" value="MBW47879.1"/>
    <property type="molecule type" value="Transcribed_RNA"/>
</dbReference>
<proteinExistence type="predicted"/>
<evidence type="ECO:0000256" key="1">
    <source>
        <dbReference type="SAM" id="MobiDB-lite"/>
    </source>
</evidence>
<feature type="region of interest" description="Disordered" evidence="1">
    <location>
        <begin position="74"/>
        <end position="97"/>
    </location>
</feature>
<accession>A0A2M4B4B1</accession>
<name>A0A2M4B4B1_9DIPT</name>
<dbReference type="AlphaFoldDB" id="A0A2M4B4B1"/>
<protein>
    <submittedName>
        <fullName evidence="2">Putative secreted protein</fullName>
    </submittedName>
</protein>